<accession>A0A371GU14</accession>
<dbReference type="Proteomes" id="UP000257109">
    <property type="component" value="Unassembled WGS sequence"/>
</dbReference>
<gene>
    <name evidence="1" type="primary">GIP</name>
    <name evidence="1" type="ORF">CR513_23638</name>
</gene>
<evidence type="ECO:0000313" key="2">
    <source>
        <dbReference type="Proteomes" id="UP000257109"/>
    </source>
</evidence>
<feature type="non-terminal residue" evidence="1">
    <location>
        <position position="1"/>
    </location>
</feature>
<evidence type="ECO:0000313" key="1">
    <source>
        <dbReference type="EMBL" id="RDX94032.1"/>
    </source>
</evidence>
<dbReference type="OrthoDB" id="414945at2759"/>
<proteinExistence type="predicted"/>
<keyword evidence="2" id="KW-1185">Reference proteome</keyword>
<comment type="caution">
    <text evidence="1">The sequence shown here is derived from an EMBL/GenBank/DDBJ whole genome shotgun (WGS) entry which is preliminary data.</text>
</comment>
<name>A0A371GU14_MUCPR</name>
<reference evidence="1" key="1">
    <citation type="submission" date="2018-05" db="EMBL/GenBank/DDBJ databases">
        <title>Draft genome of Mucuna pruriens seed.</title>
        <authorList>
            <person name="Nnadi N.E."/>
            <person name="Vos R."/>
            <person name="Hasami M.H."/>
            <person name="Devisetty U.K."/>
            <person name="Aguiy J.C."/>
        </authorList>
    </citation>
    <scope>NUCLEOTIDE SEQUENCE [LARGE SCALE GENOMIC DNA]</scope>
    <source>
        <strain evidence="1">JCA_2017</strain>
    </source>
</reference>
<protein>
    <submittedName>
        <fullName evidence="1">Copia protein</fullName>
    </submittedName>
</protein>
<dbReference type="EMBL" id="QJKJ01004471">
    <property type="protein sequence ID" value="RDX94032.1"/>
    <property type="molecule type" value="Genomic_DNA"/>
</dbReference>
<sequence length="84" mass="9820">MTHGICEGLWMQTILDNFKVKYKNPMKLFCNNNSAKEKLDNSLIVIEHVPTRLQVTNVFTKGLPNARFKDLISKFRMIDIHLRT</sequence>
<dbReference type="AlphaFoldDB" id="A0A371GU14"/>
<organism evidence="1 2">
    <name type="scientific">Mucuna pruriens</name>
    <name type="common">Velvet bean</name>
    <name type="synonym">Dolichos pruriens</name>
    <dbReference type="NCBI Taxonomy" id="157652"/>
    <lineage>
        <taxon>Eukaryota</taxon>
        <taxon>Viridiplantae</taxon>
        <taxon>Streptophyta</taxon>
        <taxon>Embryophyta</taxon>
        <taxon>Tracheophyta</taxon>
        <taxon>Spermatophyta</taxon>
        <taxon>Magnoliopsida</taxon>
        <taxon>eudicotyledons</taxon>
        <taxon>Gunneridae</taxon>
        <taxon>Pentapetalae</taxon>
        <taxon>rosids</taxon>
        <taxon>fabids</taxon>
        <taxon>Fabales</taxon>
        <taxon>Fabaceae</taxon>
        <taxon>Papilionoideae</taxon>
        <taxon>50 kb inversion clade</taxon>
        <taxon>NPAAA clade</taxon>
        <taxon>indigoferoid/millettioid clade</taxon>
        <taxon>Phaseoleae</taxon>
        <taxon>Mucuna</taxon>
    </lineage>
</organism>